<dbReference type="AlphaFoldDB" id="A0A1C7M0Z6"/>
<dbReference type="OrthoDB" id="2786194at2759"/>
<protein>
    <submittedName>
        <fullName evidence="1">Uncharacterized protein</fullName>
    </submittedName>
</protein>
<dbReference type="EMBL" id="LUGG01000013">
    <property type="protein sequence ID" value="OBZ70591.1"/>
    <property type="molecule type" value="Genomic_DNA"/>
</dbReference>
<name>A0A1C7M0Z6_GRIFR</name>
<keyword evidence="2" id="KW-1185">Reference proteome</keyword>
<organism evidence="1 2">
    <name type="scientific">Grifola frondosa</name>
    <name type="common">Maitake</name>
    <name type="synonym">Polyporus frondosus</name>
    <dbReference type="NCBI Taxonomy" id="5627"/>
    <lineage>
        <taxon>Eukaryota</taxon>
        <taxon>Fungi</taxon>
        <taxon>Dikarya</taxon>
        <taxon>Basidiomycota</taxon>
        <taxon>Agaricomycotina</taxon>
        <taxon>Agaricomycetes</taxon>
        <taxon>Polyporales</taxon>
        <taxon>Grifolaceae</taxon>
        <taxon>Grifola</taxon>
    </lineage>
</organism>
<evidence type="ECO:0000313" key="1">
    <source>
        <dbReference type="EMBL" id="OBZ70591.1"/>
    </source>
</evidence>
<comment type="caution">
    <text evidence="1">The sequence shown here is derived from an EMBL/GenBank/DDBJ whole genome shotgun (WGS) entry which is preliminary data.</text>
</comment>
<reference evidence="1 2" key="1">
    <citation type="submission" date="2016-03" db="EMBL/GenBank/DDBJ databases">
        <title>Whole genome sequencing of Grifola frondosa 9006-11.</title>
        <authorList>
            <person name="Min B."/>
            <person name="Park H."/>
            <person name="Kim J.-G."/>
            <person name="Cho H."/>
            <person name="Oh Y.-L."/>
            <person name="Kong W.-S."/>
            <person name="Choi I.-G."/>
        </authorList>
    </citation>
    <scope>NUCLEOTIDE SEQUENCE [LARGE SCALE GENOMIC DNA]</scope>
    <source>
        <strain evidence="1 2">9006-11</strain>
    </source>
</reference>
<proteinExistence type="predicted"/>
<gene>
    <name evidence="1" type="ORF">A0H81_09142</name>
</gene>
<dbReference type="Proteomes" id="UP000092993">
    <property type="component" value="Unassembled WGS sequence"/>
</dbReference>
<sequence>MLAACSDSSSSMISLWSINRLEAGIGDGAPLAEAFLSAPVSSGAVEVQNGAVIIALGLHSRVPCLEILSVHDDRGHPIFVRMFRLEGSSYVRTLRGDWGCCICMAIKGRIVATVFPWKIEIYQFEENDARATFLQKIEFNRQVSYADIAFSPLTAFHNKAIENDKNQDVLSVVTAEDEGISVYTMSCSPDGQFELHLVWKHTPETRRDSSRRL</sequence>
<evidence type="ECO:0000313" key="2">
    <source>
        <dbReference type="Proteomes" id="UP000092993"/>
    </source>
</evidence>
<accession>A0A1C7M0Z6</accession>